<dbReference type="EMBL" id="CP009552">
    <property type="protein sequence ID" value="AIY89868.1"/>
    <property type="molecule type" value="Genomic_DNA"/>
</dbReference>
<evidence type="ECO:0000256" key="5">
    <source>
        <dbReference type="ARBA" id="ARBA00022801"/>
    </source>
</evidence>
<evidence type="ECO:0000256" key="7">
    <source>
        <dbReference type="PIRSR" id="PIRSR001123-1"/>
    </source>
</evidence>
<feature type="binding site" evidence="8">
    <location>
        <position position="176"/>
    </location>
    <ligand>
        <name>Zn(2+)</name>
        <dbReference type="ChEBI" id="CHEBI:29105"/>
        <label>1</label>
    </ligand>
</feature>
<dbReference type="InterPro" id="IPR051464">
    <property type="entry name" value="Peptidase_M42_aminopept"/>
</dbReference>
<dbReference type="KEGG" id="gac:GACE_0819"/>
<proteinExistence type="inferred from homology"/>
<dbReference type="Gene3D" id="3.40.630.10">
    <property type="entry name" value="Zn peptidases"/>
    <property type="match status" value="1"/>
</dbReference>
<keyword evidence="5 9" id="KW-0378">Hydrolase</keyword>
<dbReference type="Gene3D" id="2.40.30.40">
    <property type="entry name" value="Peptidase M42, domain 2"/>
    <property type="match status" value="1"/>
</dbReference>
<reference evidence="9 10" key="1">
    <citation type="journal article" date="2015" name="Appl. Environ. Microbiol.">
        <title>The Geoglobus acetivorans genome: Fe(III) reduction, acetate utilization, autotrophic growth, and degradation of aromatic compounds in a hyperthermophilic archaeon.</title>
        <authorList>
            <person name="Mardanov A.V."/>
            <person name="Slododkina G.B."/>
            <person name="Slobodkin A.I."/>
            <person name="Beletsky A.V."/>
            <person name="Gavrilov S.N."/>
            <person name="Kublanov I.V."/>
            <person name="Bonch-Osmolovskaya E.A."/>
            <person name="Skryabin K.G."/>
            <person name="Ravin N.V."/>
        </authorList>
    </citation>
    <scope>NUCLEOTIDE SEQUENCE [LARGE SCALE GENOMIC DNA]</scope>
    <source>
        <strain evidence="9 10">SBH6</strain>
    </source>
</reference>
<dbReference type="HOGENOM" id="CLU_047249_1_0_2"/>
<comment type="similarity">
    <text evidence="1 6">Belongs to the peptidase M42 family.</text>
</comment>
<dbReference type="RefSeq" id="WP_048093632.1">
    <property type="nucleotide sequence ID" value="NZ_CP009552.1"/>
</dbReference>
<feature type="binding site" evidence="8">
    <location>
        <position position="64"/>
    </location>
    <ligand>
        <name>Zn(2+)</name>
        <dbReference type="ChEBI" id="CHEBI:29105"/>
        <label>1</label>
    </ligand>
</feature>
<dbReference type="InterPro" id="IPR008007">
    <property type="entry name" value="Peptidase_M42"/>
</dbReference>
<evidence type="ECO:0000256" key="1">
    <source>
        <dbReference type="ARBA" id="ARBA00006272"/>
    </source>
</evidence>
<dbReference type="AlphaFoldDB" id="A0A0A7GDH6"/>
<dbReference type="GeneID" id="24797414"/>
<evidence type="ECO:0000256" key="2">
    <source>
        <dbReference type="ARBA" id="ARBA00022438"/>
    </source>
</evidence>
<dbReference type="GO" id="GO:0006508">
    <property type="term" value="P:proteolysis"/>
    <property type="evidence" value="ECO:0007669"/>
    <property type="project" value="UniProtKB-KW"/>
</dbReference>
<evidence type="ECO:0000256" key="6">
    <source>
        <dbReference type="PIRNR" id="PIRNR001123"/>
    </source>
</evidence>
<keyword evidence="2" id="KW-0031">Aminopeptidase</keyword>
<gene>
    <name evidence="9" type="ORF">GACE_0819</name>
</gene>
<dbReference type="STRING" id="565033.GACE_0819"/>
<keyword evidence="4 8" id="KW-0479">Metal-binding</keyword>
<dbReference type="PANTHER" id="PTHR32481">
    <property type="entry name" value="AMINOPEPTIDASE"/>
    <property type="match status" value="1"/>
</dbReference>
<dbReference type="Proteomes" id="UP000030624">
    <property type="component" value="Chromosome"/>
</dbReference>
<dbReference type="GO" id="GO:0046872">
    <property type="term" value="F:metal ion binding"/>
    <property type="evidence" value="ECO:0007669"/>
    <property type="project" value="UniProtKB-UniRule"/>
</dbReference>
<dbReference type="PANTHER" id="PTHR32481:SF0">
    <property type="entry name" value="AMINOPEPTIDASE YPDE-RELATED"/>
    <property type="match status" value="1"/>
</dbReference>
<evidence type="ECO:0000256" key="4">
    <source>
        <dbReference type="ARBA" id="ARBA00022723"/>
    </source>
</evidence>
<feature type="active site" description="Proton acceptor" evidence="7">
    <location>
        <position position="205"/>
    </location>
</feature>
<feature type="binding site" evidence="8">
    <location>
        <position position="319"/>
    </location>
    <ligand>
        <name>Zn(2+)</name>
        <dbReference type="ChEBI" id="CHEBI:29105"/>
        <label>2</label>
    </ligand>
</feature>
<dbReference type="SUPFAM" id="SSF53187">
    <property type="entry name" value="Zn-dependent exopeptidases"/>
    <property type="match status" value="1"/>
</dbReference>
<feature type="binding site" evidence="8">
    <location>
        <position position="228"/>
    </location>
    <ligand>
        <name>Zn(2+)</name>
        <dbReference type="ChEBI" id="CHEBI:29105"/>
        <label>1</label>
    </ligand>
</feature>
<evidence type="ECO:0000313" key="9">
    <source>
        <dbReference type="EMBL" id="AIY89868.1"/>
    </source>
</evidence>
<evidence type="ECO:0000256" key="8">
    <source>
        <dbReference type="PIRSR" id="PIRSR001123-2"/>
    </source>
</evidence>
<dbReference type="PIRSF" id="PIRSF001123">
    <property type="entry name" value="PepA_GA"/>
    <property type="match status" value="1"/>
</dbReference>
<evidence type="ECO:0000256" key="3">
    <source>
        <dbReference type="ARBA" id="ARBA00022670"/>
    </source>
</evidence>
<feature type="binding site" evidence="8">
    <location>
        <position position="176"/>
    </location>
    <ligand>
        <name>Zn(2+)</name>
        <dbReference type="ChEBI" id="CHEBI:29105"/>
        <label>2</label>
    </ligand>
</feature>
<comment type="cofactor">
    <cofactor evidence="8">
        <name>a divalent metal cation</name>
        <dbReference type="ChEBI" id="CHEBI:60240"/>
    </cofactor>
    <text evidence="8">Binds 2 divalent metal cations per subunit.</text>
</comment>
<accession>A0A0A7GDH6</accession>
<dbReference type="InterPro" id="IPR023367">
    <property type="entry name" value="Peptidase_M42_dom2"/>
</dbReference>
<organism evidence="9 10">
    <name type="scientific">Geoglobus acetivorans</name>
    <dbReference type="NCBI Taxonomy" id="565033"/>
    <lineage>
        <taxon>Archaea</taxon>
        <taxon>Methanobacteriati</taxon>
        <taxon>Methanobacteriota</taxon>
        <taxon>Archaeoglobi</taxon>
        <taxon>Archaeoglobales</taxon>
        <taxon>Archaeoglobaceae</taxon>
        <taxon>Geoglobus</taxon>
    </lineage>
</organism>
<dbReference type="CDD" id="cd05656">
    <property type="entry name" value="M42_Frv"/>
    <property type="match status" value="1"/>
</dbReference>
<feature type="binding site" evidence="8">
    <location>
        <position position="206"/>
    </location>
    <ligand>
        <name>Zn(2+)</name>
        <dbReference type="ChEBI" id="CHEBI:29105"/>
        <label>2</label>
    </ligand>
</feature>
<evidence type="ECO:0000313" key="10">
    <source>
        <dbReference type="Proteomes" id="UP000030624"/>
    </source>
</evidence>
<name>A0A0A7GDH6_GEOAI</name>
<dbReference type="GO" id="GO:0004177">
    <property type="term" value="F:aminopeptidase activity"/>
    <property type="evidence" value="ECO:0007669"/>
    <property type="project" value="UniProtKB-UniRule"/>
</dbReference>
<sequence length="350" mass="38256">MYESIEELVRKLSNAHGISGYEDEIRDIIKAELEDHVDEIKVDRMGNIICVKNGRDYSQMIAAHMDEIGFMVKYIEDNGFLRITPIGGWFSQTALNQRVILHGKKGRIVGVLGCKPPHFMRDDERKKVIDIKDMFIDVGAESRDDVKEMGIDIGTPVTIDRECVRLGNRITGKAFDDRAGVAIMIEALKRTESDATIYAVGTVQEEVGLKGARTSSFALEPDVALAIDVAPSTDYPGAESVKLDVKLDKGPVITVADAQGRGLIAPKAVVDWLVETAEKHGIDYQLEVGEGGTTDATAIHLTKAGIPTGVVSVPARYIHTPVEVISLKDVDLSAELVARALESAEKYIKK</sequence>
<dbReference type="eggNOG" id="arCOG01518">
    <property type="taxonomic scope" value="Archaea"/>
</dbReference>
<dbReference type="SUPFAM" id="SSF101821">
    <property type="entry name" value="Aminopeptidase/glucanase lid domain"/>
    <property type="match status" value="1"/>
</dbReference>
<dbReference type="Pfam" id="PF05343">
    <property type="entry name" value="Peptidase_M42"/>
    <property type="match status" value="1"/>
</dbReference>
<keyword evidence="3" id="KW-0645">Protease</keyword>
<protein>
    <submittedName>
        <fullName evidence="9">Putative hydrolase</fullName>
    </submittedName>
</protein>